<feature type="transmembrane region" description="Helical" evidence="12">
    <location>
        <begin position="427"/>
        <end position="450"/>
    </location>
</feature>
<dbReference type="GO" id="GO:0043410">
    <property type="term" value="P:positive regulation of MAPK cascade"/>
    <property type="evidence" value="ECO:0007669"/>
    <property type="project" value="TreeGrafter"/>
</dbReference>
<feature type="compositionally biased region" description="Polar residues" evidence="11">
    <location>
        <begin position="272"/>
        <end position="283"/>
    </location>
</feature>
<evidence type="ECO:0000313" key="14">
    <source>
        <dbReference type="EMBL" id="CAH1783222.1"/>
    </source>
</evidence>
<dbReference type="PROSITE" id="PS50262">
    <property type="entry name" value="G_PROTEIN_RECEP_F1_2"/>
    <property type="match status" value="1"/>
</dbReference>
<dbReference type="AlphaFoldDB" id="A0A8S4NNS8"/>
<feature type="transmembrane region" description="Helical" evidence="12">
    <location>
        <begin position="102"/>
        <end position="128"/>
    </location>
</feature>
<dbReference type="GO" id="GO:0004993">
    <property type="term" value="F:G protein-coupled serotonin receptor activity"/>
    <property type="evidence" value="ECO:0007669"/>
    <property type="project" value="UniProtKB-ARBA"/>
</dbReference>
<dbReference type="Proteomes" id="UP000749559">
    <property type="component" value="Unassembled WGS sequence"/>
</dbReference>
<keyword evidence="9 10" id="KW-0807">Transducer</keyword>
<evidence type="ECO:0000259" key="13">
    <source>
        <dbReference type="PROSITE" id="PS50262"/>
    </source>
</evidence>
<comment type="subcellular location">
    <subcellularLocation>
        <location evidence="1">Cell membrane</location>
        <topology evidence="1">Multi-pass membrane protein</topology>
    </subcellularLocation>
</comment>
<feature type="transmembrane region" description="Helical" evidence="12">
    <location>
        <begin position="140"/>
        <end position="161"/>
    </location>
</feature>
<keyword evidence="6 12" id="KW-0472">Membrane</keyword>
<evidence type="ECO:0000256" key="5">
    <source>
        <dbReference type="ARBA" id="ARBA00023040"/>
    </source>
</evidence>
<proteinExistence type="inferred from homology"/>
<organism evidence="14 15">
    <name type="scientific">Owenia fusiformis</name>
    <name type="common">Polychaete worm</name>
    <dbReference type="NCBI Taxonomy" id="6347"/>
    <lineage>
        <taxon>Eukaryota</taxon>
        <taxon>Metazoa</taxon>
        <taxon>Spiralia</taxon>
        <taxon>Lophotrochozoa</taxon>
        <taxon>Annelida</taxon>
        <taxon>Polychaeta</taxon>
        <taxon>Sedentaria</taxon>
        <taxon>Canalipalpata</taxon>
        <taxon>Sabellida</taxon>
        <taxon>Oweniida</taxon>
        <taxon>Oweniidae</taxon>
        <taxon>Owenia</taxon>
    </lineage>
</organism>
<evidence type="ECO:0000256" key="6">
    <source>
        <dbReference type="ARBA" id="ARBA00023136"/>
    </source>
</evidence>
<keyword evidence="5 10" id="KW-0297">G-protein coupled receptor</keyword>
<evidence type="ECO:0000256" key="11">
    <source>
        <dbReference type="SAM" id="MobiDB-lite"/>
    </source>
</evidence>
<dbReference type="CDD" id="cd14967">
    <property type="entry name" value="7tmA_amine_R-like"/>
    <property type="match status" value="1"/>
</dbReference>
<evidence type="ECO:0000256" key="2">
    <source>
        <dbReference type="ARBA" id="ARBA00022475"/>
    </source>
</evidence>
<feature type="region of interest" description="Disordered" evidence="11">
    <location>
        <begin position="272"/>
        <end position="292"/>
    </location>
</feature>
<dbReference type="PRINTS" id="PR00237">
    <property type="entry name" value="GPCRRHODOPSN"/>
</dbReference>
<dbReference type="PANTHER" id="PTHR24248:SF199">
    <property type="entry name" value="IP13425P-RELATED"/>
    <property type="match status" value="1"/>
</dbReference>
<dbReference type="GO" id="GO:0005886">
    <property type="term" value="C:plasma membrane"/>
    <property type="evidence" value="ECO:0007669"/>
    <property type="project" value="UniProtKB-SubCell"/>
</dbReference>
<keyword evidence="15" id="KW-1185">Reference proteome</keyword>
<evidence type="ECO:0000256" key="1">
    <source>
        <dbReference type="ARBA" id="ARBA00004651"/>
    </source>
</evidence>
<dbReference type="EMBL" id="CAIIXF020000005">
    <property type="protein sequence ID" value="CAH1783222.1"/>
    <property type="molecule type" value="Genomic_DNA"/>
</dbReference>
<name>A0A8S4NNS8_OWEFU</name>
<feature type="domain" description="G-protein coupled receptors family 1 profile" evidence="13">
    <location>
        <begin position="82"/>
        <end position="447"/>
    </location>
</feature>
<evidence type="ECO:0000256" key="3">
    <source>
        <dbReference type="ARBA" id="ARBA00022692"/>
    </source>
</evidence>
<dbReference type="InterPro" id="IPR000276">
    <property type="entry name" value="GPCR_Rhodpsn"/>
</dbReference>
<accession>A0A8S4NNS8</accession>
<evidence type="ECO:0000256" key="8">
    <source>
        <dbReference type="ARBA" id="ARBA00023170"/>
    </source>
</evidence>
<evidence type="ECO:0000256" key="12">
    <source>
        <dbReference type="SAM" id="Phobius"/>
    </source>
</evidence>
<dbReference type="InterPro" id="IPR017452">
    <property type="entry name" value="GPCR_Rhodpsn_7TM"/>
</dbReference>
<feature type="transmembrane region" description="Helical" evidence="12">
    <location>
        <begin position="395"/>
        <end position="415"/>
    </location>
</feature>
<dbReference type="PANTHER" id="PTHR24248">
    <property type="entry name" value="ADRENERGIC RECEPTOR-RELATED G-PROTEIN COUPLED RECEPTOR"/>
    <property type="match status" value="1"/>
</dbReference>
<reference evidence="14" key="1">
    <citation type="submission" date="2022-03" db="EMBL/GenBank/DDBJ databases">
        <authorList>
            <person name="Martin C."/>
        </authorList>
    </citation>
    <scope>NUCLEOTIDE SEQUENCE</scope>
</reference>
<comment type="caution">
    <text evidence="14">The sequence shown here is derived from an EMBL/GenBank/DDBJ whole genome shotgun (WGS) entry which is preliminary data.</text>
</comment>
<evidence type="ECO:0000256" key="9">
    <source>
        <dbReference type="ARBA" id="ARBA00023224"/>
    </source>
</evidence>
<keyword evidence="7" id="KW-1015">Disulfide bond</keyword>
<feature type="transmembrane region" description="Helical" evidence="12">
    <location>
        <begin position="65"/>
        <end position="90"/>
    </location>
</feature>
<dbReference type="SUPFAM" id="SSF81321">
    <property type="entry name" value="Family A G protein-coupled receptor-like"/>
    <property type="match status" value="1"/>
</dbReference>
<sequence length="477" mass="54277">MGYVDSASTMQMMKDEGFKGNTGIHNLVKYLNMSNKTGGNDTVIHSPDNVTNTIDTDNSIDVSKAVGIGISMGLIVLCSFLGNILVVLAVTTNIRLRTITNYFIVSLAISDLLVSILVMPLSISVIITDKWYLGFYVCEMWITLDVMLCTSSILNLCCISVDRYFAITRPLAYASKRSKRLALVMIGVVWILSVLITLPPIFGWQEQGRGNNEAVCMLTSNPGYIIYSSMGSFWVPMAIMLFVYSRIFKVTREREKRLRPYRRSIMLSRQKSADVNTSSSTEDNSQEYESEDLKSHLRTNSLWKRNNNPPSSEQIIGTRLSCPRKNSLVALQNTTEKNNGAQTPIFSRNRPSFYRDGGHLSNGRTPLFKFKSSKKDDKRRERFHLLKEKKAAKTLAIVVGAFTFCWLPFFIMYVTMPFCKHCSIHPVIEVLITWLGYCNSVINPCIYAFYNKDFRYSFWKLTFGQFSNRDRESAIHL</sequence>
<dbReference type="GO" id="GO:0071880">
    <property type="term" value="P:adenylate cyclase-activating adrenergic receptor signaling pathway"/>
    <property type="evidence" value="ECO:0007669"/>
    <property type="project" value="TreeGrafter"/>
</dbReference>
<gene>
    <name evidence="14" type="ORF">OFUS_LOCUS9581</name>
</gene>
<evidence type="ECO:0000256" key="7">
    <source>
        <dbReference type="ARBA" id="ARBA00023157"/>
    </source>
</evidence>
<evidence type="ECO:0000256" key="10">
    <source>
        <dbReference type="RuleBase" id="RU000688"/>
    </source>
</evidence>
<feature type="transmembrane region" description="Helical" evidence="12">
    <location>
        <begin position="224"/>
        <end position="244"/>
    </location>
</feature>
<keyword evidence="8 10" id="KW-0675">Receptor</keyword>
<dbReference type="Pfam" id="PF00001">
    <property type="entry name" value="7tm_1"/>
    <property type="match status" value="1"/>
</dbReference>
<evidence type="ECO:0000313" key="15">
    <source>
        <dbReference type="Proteomes" id="UP000749559"/>
    </source>
</evidence>
<dbReference type="Gene3D" id="1.20.1070.10">
    <property type="entry name" value="Rhodopsin 7-helix transmembrane proteins"/>
    <property type="match status" value="1"/>
</dbReference>
<comment type="similarity">
    <text evidence="10">Belongs to the G-protein coupled receptor 1 family.</text>
</comment>
<keyword evidence="2" id="KW-1003">Cell membrane</keyword>
<keyword evidence="3 10" id="KW-0812">Transmembrane</keyword>
<dbReference type="FunFam" id="1.20.1070.10:FF:000523">
    <property type="entry name" value="5-hydroxytryptamine receptor 2B"/>
    <property type="match status" value="1"/>
</dbReference>
<evidence type="ECO:0000256" key="4">
    <source>
        <dbReference type="ARBA" id="ARBA00022989"/>
    </source>
</evidence>
<keyword evidence="4 12" id="KW-1133">Transmembrane helix</keyword>
<dbReference type="PROSITE" id="PS00237">
    <property type="entry name" value="G_PROTEIN_RECEP_F1_1"/>
    <property type="match status" value="1"/>
</dbReference>
<dbReference type="SMART" id="SM01381">
    <property type="entry name" value="7TM_GPCR_Srsx"/>
    <property type="match status" value="1"/>
</dbReference>
<protein>
    <recommendedName>
        <fullName evidence="13">G-protein coupled receptors family 1 profile domain-containing protein</fullName>
    </recommendedName>
</protein>
<dbReference type="OrthoDB" id="5955450at2759"/>
<feature type="transmembrane region" description="Helical" evidence="12">
    <location>
        <begin position="181"/>
        <end position="204"/>
    </location>
</feature>